<dbReference type="KEGG" id="ptk:EXN22_18650"/>
<sequence length="410" mass="44864">MQTKGWDTLSIVKQEAVNASLSKSWPQLNPEFNQAVGDSYRCSGVFDCWSVVNGGGGRLLRLRMPIRSGELKVGQTIIELAATVAIIEVTLSLLPQSGTESVLKSSYLKVAQNPGQIPEDQGGWLLPITLQDPQGRLGPYASLVLDAICAYLIANPKQFEHIFAHINFAKSGAPAWALPKKCTYSYLDSGYLAVLGVCSDRDISELPRDVDVTGLGLGASSYYILANQMLLENLILPGLVALYQDASKGDYQYQAGELINRRQLRMQEIKSGLIYYTPVVWAGKNIARVVGDFLRVKFDGNCDLYAGINMTWNGWVTMKPTLNNGVITFSKLSSDFQHDEDIPWYLQWLLPVVGLIVTIVVAVISSDLISSIANRGGSIKADSINCTTWNQATNNVIACSLSEALVVEYV</sequence>
<evidence type="ECO:0000256" key="2">
    <source>
        <dbReference type="ARBA" id="ARBA00035010"/>
    </source>
</evidence>
<proteinExistence type="inferred from homology"/>
<accession>A0A411MLD2</accession>
<feature type="domain" description="Protein OrfX2/OrfX3/P47" evidence="4">
    <location>
        <begin position="3"/>
        <end position="349"/>
    </location>
</feature>
<dbReference type="Proteomes" id="UP000291130">
    <property type="component" value="Chromosome"/>
</dbReference>
<evidence type="ECO:0000313" key="5">
    <source>
        <dbReference type="EMBL" id="QBF27609.1"/>
    </source>
</evidence>
<evidence type="ECO:0000256" key="1">
    <source>
        <dbReference type="ARBA" id="ARBA00023026"/>
    </source>
</evidence>
<evidence type="ECO:0000256" key="3">
    <source>
        <dbReference type="SAM" id="Phobius"/>
    </source>
</evidence>
<dbReference type="EMBL" id="CP035952">
    <property type="protein sequence ID" value="QBF27609.1"/>
    <property type="molecule type" value="Genomic_DNA"/>
</dbReference>
<dbReference type="RefSeq" id="WP_130265458.1">
    <property type="nucleotide sequence ID" value="NZ_CP035952.1"/>
</dbReference>
<keyword evidence="1" id="KW-0843">Virulence</keyword>
<gene>
    <name evidence="5" type="ORF">EXN22_18650</name>
</gene>
<keyword evidence="3" id="KW-0812">Transmembrane</keyword>
<keyword evidence="3" id="KW-0472">Membrane</keyword>
<comment type="similarity">
    <text evidence="2">Belongs to the TULIP P47 family.</text>
</comment>
<name>A0A411MLD2_9PSED</name>
<reference evidence="5 6" key="1">
    <citation type="submission" date="2019-02" db="EMBL/GenBank/DDBJ databases">
        <title>Complete genome sequence of Pseudomonas sp. SNU WT1 isolated from rainbow trout.</title>
        <authorList>
            <person name="Oh W.T."/>
            <person name="Park S.C."/>
        </authorList>
    </citation>
    <scope>NUCLEOTIDE SEQUENCE [LARGE SCALE GENOMIC DNA]</scope>
    <source>
        <strain evidence="5 6">SNU WT1</strain>
    </source>
</reference>
<evidence type="ECO:0000313" key="6">
    <source>
        <dbReference type="Proteomes" id="UP000291130"/>
    </source>
</evidence>
<feature type="transmembrane region" description="Helical" evidence="3">
    <location>
        <begin position="344"/>
        <end position="365"/>
    </location>
</feature>
<evidence type="ECO:0000259" key="4">
    <source>
        <dbReference type="Pfam" id="PF06597"/>
    </source>
</evidence>
<dbReference type="OrthoDB" id="2664173at2"/>
<dbReference type="Pfam" id="PF06597">
    <property type="entry name" value="Clostridium_P47"/>
    <property type="match status" value="1"/>
</dbReference>
<dbReference type="AlphaFoldDB" id="A0A411MLD2"/>
<protein>
    <recommendedName>
        <fullName evidence="4">Protein OrfX2/OrfX3/P47 domain-containing protein</fullName>
    </recommendedName>
</protein>
<keyword evidence="3" id="KW-1133">Transmembrane helix</keyword>
<keyword evidence="6" id="KW-1185">Reference proteome</keyword>
<organism evidence="5 6">
    <name type="scientific">Pseudomonas tructae</name>
    <dbReference type="NCBI Taxonomy" id="2518644"/>
    <lineage>
        <taxon>Bacteria</taxon>
        <taxon>Pseudomonadati</taxon>
        <taxon>Pseudomonadota</taxon>
        <taxon>Gammaproteobacteria</taxon>
        <taxon>Pseudomonadales</taxon>
        <taxon>Pseudomonadaceae</taxon>
        <taxon>Pseudomonas</taxon>
    </lineage>
</organism>
<dbReference type="InterPro" id="IPR010567">
    <property type="entry name" value="OrfX2/OrfX3/P47"/>
</dbReference>